<dbReference type="PANTHER" id="PTHR11177">
    <property type="entry name" value="CHITINASE"/>
    <property type="match status" value="1"/>
</dbReference>
<dbReference type="Pfam" id="PF00704">
    <property type="entry name" value="Glyco_hydro_18"/>
    <property type="match status" value="1"/>
</dbReference>
<dbReference type="GO" id="GO:0008061">
    <property type="term" value="F:chitin binding"/>
    <property type="evidence" value="ECO:0007669"/>
    <property type="project" value="InterPro"/>
</dbReference>
<organism evidence="9 10">
    <name type="scientific">Andreprevotia lacus DSM 23236</name>
    <dbReference type="NCBI Taxonomy" id="1121001"/>
    <lineage>
        <taxon>Bacteria</taxon>
        <taxon>Pseudomonadati</taxon>
        <taxon>Pseudomonadota</taxon>
        <taxon>Betaproteobacteria</taxon>
        <taxon>Neisseriales</taxon>
        <taxon>Chitinibacteraceae</taxon>
        <taxon>Andreprevotia</taxon>
    </lineage>
</organism>
<dbReference type="AlphaFoldDB" id="A0A1W1XWI7"/>
<reference evidence="9 10" key="1">
    <citation type="submission" date="2017-04" db="EMBL/GenBank/DDBJ databases">
        <authorList>
            <person name="Afonso C.L."/>
            <person name="Miller P.J."/>
            <person name="Scott M.A."/>
            <person name="Spackman E."/>
            <person name="Goraichik I."/>
            <person name="Dimitrov K.M."/>
            <person name="Suarez D.L."/>
            <person name="Swayne D.E."/>
        </authorList>
    </citation>
    <scope>NUCLEOTIDE SEQUENCE [LARGE SCALE GENOMIC DNA]</scope>
    <source>
        <strain evidence="9 10">DSM 23236</strain>
    </source>
</reference>
<dbReference type="InterPro" id="IPR029070">
    <property type="entry name" value="Chitinase_insertion_sf"/>
</dbReference>
<dbReference type="CDD" id="cd06548">
    <property type="entry name" value="GH18_chitinase"/>
    <property type="match status" value="1"/>
</dbReference>
<dbReference type="STRING" id="1121001.SAMN02745857_03166"/>
<keyword evidence="4" id="KW-0146">Chitin degradation</keyword>
<dbReference type="InterPro" id="IPR017853">
    <property type="entry name" value="GH"/>
</dbReference>
<keyword evidence="5 6" id="KW-0326">Glycosidase</keyword>
<dbReference type="InterPro" id="IPR050314">
    <property type="entry name" value="Glycosyl_Hydrlase_18"/>
</dbReference>
<accession>A0A1W1XWI7</accession>
<name>A0A1W1XWI7_9NEIS</name>
<comment type="similarity">
    <text evidence="7">Belongs to the glycosyl hydrolase 18 family.</text>
</comment>
<dbReference type="RefSeq" id="WP_176216967.1">
    <property type="nucleotide sequence ID" value="NZ_FWXD01000021.1"/>
</dbReference>
<dbReference type="PROSITE" id="PS51910">
    <property type="entry name" value="GH18_2"/>
    <property type="match status" value="1"/>
</dbReference>
<feature type="domain" description="GH18" evidence="8">
    <location>
        <begin position="29"/>
        <end position="404"/>
    </location>
</feature>
<evidence type="ECO:0000256" key="4">
    <source>
        <dbReference type="ARBA" id="ARBA00023024"/>
    </source>
</evidence>
<evidence type="ECO:0000256" key="2">
    <source>
        <dbReference type="ARBA" id="ARBA00012729"/>
    </source>
</evidence>
<keyword evidence="3 6" id="KW-0378">Hydrolase</keyword>
<dbReference type="GO" id="GO:0006032">
    <property type="term" value="P:chitin catabolic process"/>
    <property type="evidence" value="ECO:0007669"/>
    <property type="project" value="UniProtKB-KW"/>
</dbReference>
<dbReference type="SUPFAM" id="SSF54556">
    <property type="entry name" value="Chitinase insertion domain"/>
    <property type="match status" value="1"/>
</dbReference>
<dbReference type="InterPro" id="IPR001223">
    <property type="entry name" value="Glyco_hydro18_cat"/>
</dbReference>
<dbReference type="InterPro" id="IPR011583">
    <property type="entry name" value="Chitinase_II/V-like_cat"/>
</dbReference>
<evidence type="ECO:0000256" key="5">
    <source>
        <dbReference type="ARBA" id="ARBA00023295"/>
    </source>
</evidence>
<evidence type="ECO:0000313" key="9">
    <source>
        <dbReference type="EMBL" id="SMC28225.1"/>
    </source>
</evidence>
<evidence type="ECO:0000259" key="8">
    <source>
        <dbReference type="PROSITE" id="PS51910"/>
    </source>
</evidence>
<dbReference type="EC" id="3.2.1.14" evidence="2"/>
<gene>
    <name evidence="9" type="ORF">SAMN02745857_03166</name>
</gene>
<dbReference type="Gene3D" id="3.20.20.80">
    <property type="entry name" value="Glycosidases"/>
    <property type="match status" value="1"/>
</dbReference>
<dbReference type="InterPro" id="IPR001579">
    <property type="entry name" value="Glyco_hydro_18_chit_AS"/>
</dbReference>
<evidence type="ECO:0000256" key="7">
    <source>
        <dbReference type="RuleBase" id="RU004453"/>
    </source>
</evidence>
<keyword evidence="4" id="KW-0624">Polysaccharide degradation</keyword>
<evidence type="ECO:0000313" key="10">
    <source>
        <dbReference type="Proteomes" id="UP000192761"/>
    </source>
</evidence>
<dbReference type="SMART" id="SM00636">
    <property type="entry name" value="Glyco_18"/>
    <property type="match status" value="1"/>
</dbReference>
<dbReference type="Gene3D" id="3.10.50.10">
    <property type="match status" value="1"/>
</dbReference>
<dbReference type="SUPFAM" id="SSF51445">
    <property type="entry name" value="(Trans)glycosidases"/>
    <property type="match status" value="1"/>
</dbReference>
<dbReference type="Proteomes" id="UP000192761">
    <property type="component" value="Unassembled WGS sequence"/>
</dbReference>
<dbReference type="EMBL" id="FWXD01000021">
    <property type="protein sequence ID" value="SMC28225.1"/>
    <property type="molecule type" value="Genomic_DNA"/>
</dbReference>
<evidence type="ECO:0000256" key="6">
    <source>
        <dbReference type="RuleBase" id="RU000489"/>
    </source>
</evidence>
<comment type="catalytic activity">
    <reaction evidence="1">
        <text>Random endo-hydrolysis of N-acetyl-beta-D-glucosaminide (1-&gt;4)-beta-linkages in chitin and chitodextrins.</text>
        <dbReference type="EC" id="3.2.1.14"/>
    </reaction>
</comment>
<proteinExistence type="inferred from homology"/>
<sequence length="408" mass="44187">MTAALPPHAHAPYDLHGGQPVPFRQTSGKVVAVYVPNWHGSAVLDDLPGHNVTHLLYAFLRICGPGQLVRDGDVCSGKAPFSLTSGPLEADFDTAFTRLKQRAPHVQVLASVGGWAGSDPFFHLANDAASRAVFAESVVDFLRNHPSFDGIDIDWEHPTTNWAANGVQLGNPADGQGFADLMRDLRLALDKLGKETGRYYAVTAAINTVGSLVEKINYREAQRWMDYIFMMTYDFYGPWSDHVGNHTALHPHPHNGTDLNIDGAVNNLLAAGVPADKLVIGAAMYGRGFTGVSPTIEASPIGGGRSGTYAEPEGAEIYRTLHRDYLGAAGSGINGYQVLYDPQGHSYNLWHPASQLFMGYDDPRAVAAKGRYLLAKQLAGIFAWEYTQDNGDILNAMNHGVGNQYIGQ</sequence>
<keyword evidence="10" id="KW-1185">Reference proteome</keyword>
<keyword evidence="4" id="KW-0119">Carbohydrate metabolism</keyword>
<dbReference type="GO" id="GO:0005975">
    <property type="term" value="P:carbohydrate metabolic process"/>
    <property type="evidence" value="ECO:0007669"/>
    <property type="project" value="InterPro"/>
</dbReference>
<protein>
    <recommendedName>
        <fullName evidence="2">chitinase</fullName>
        <ecNumber evidence="2">3.2.1.14</ecNumber>
    </recommendedName>
</protein>
<dbReference type="GO" id="GO:0008843">
    <property type="term" value="F:endochitinase activity"/>
    <property type="evidence" value="ECO:0007669"/>
    <property type="project" value="UniProtKB-EC"/>
</dbReference>
<evidence type="ECO:0000256" key="3">
    <source>
        <dbReference type="ARBA" id="ARBA00022801"/>
    </source>
</evidence>
<evidence type="ECO:0000256" key="1">
    <source>
        <dbReference type="ARBA" id="ARBA00000822"/>
    </source>
</evidence>
<dbReference type="PANTHER" id="PTHR11177:SF317">
    <property type="entry name" value="CHITINASE 12-RELATED"/>
    <property type="match status" value="1"/>
</dbReference>
<dbReference type="PROSITE" id="PS01095">
    <property type="entry name" value="GH18_1"/>
    <property type="match status" value="1"/>
</dbReference>